<organism evidence="4">
    <name type="scientific">Hydatigena taeniaeformis</name>
    <name type="common">Feline tapeworm</name>
    <name type="synonym">Taenia taeniaeformis</name>
    <dbReference type="NCBI Taxonomy" id="6205"/>
    <lineage>
        <taxon>Eukaryota</taxon>
        <taxon>Metazoa</taxon>
        <taxon>Spiralia</taxon>
        <taxon>Lophotrochozoa</taxon>
        <taxon>Platyhelminthes</taxon>
        <taxon>Cestoda</taxon>
        <taxon>Eucestoda</taxon>
        <taxon>Cyclophyllidea</taxon>
        <taxon>Taeniidae</taxon>
        <taxon>Hydatigera</taxon>
    </lineage>
</organism>
<feature type="compositionally biased region" description="Polar residues" evidence="1">
    <location>
        <begin position="27"/>
        <end position="36"/>
    </location>
</feature>
<sequence>MHRYRLCPTSSARNSIHMTPQDHRKTSSPVSATPPISSRHPIAPSPGRPVSHRRRNSQPTHSAPPVACPASLQQQSLNRCTVDNSLSVTANQRVTEWLRSAGSLPEETEDETFSSSVSTQTPQARWNTTRGVPTTTFQPYPPSTTRRTFSIQQVSPSINTPYDRRMVPMVPPPPPPPPLHGRMSVDTNATIVTPQESAFANLLYDMSCNVVTPQHSQQNPSTMAVNNEMAALALTPRAMPRTNPHAVVTAGTMPRLSSGKPHLSSLQSPLPVGVVEATVGTPSTMRNGTDAAVVAGVLSSSPDTEITTNSASASASASYSGDSEPEEKEPHLPANEVSIYSKEDIFEQHPFRPAAVLPVDEYTFTMPREQQQQFHPQVIFHNQQCQAESHNNWGLLSHQHQQQAHSVVVVDDADQAPPTPPPRLASAMNTIQFSRVPRTTSAAATTTLSVDNAIWQGIGKGDAWNGPISGGR</sequence>
<protein>
    <submittedName>
        <fullName evidence="4">SH2 domain-containing protein</fullName>
    </submittedName>
</protein>
<keyword evidence="3" id="KW-1185">Reference proteome</keyword>
<feature type="region of interest" description="Disordered" evidence="1">
    <location>
        <begin position="302"/>
        <end position="333"/>
    </location>
</feature>
<dbReference type="Proteomes" id="UP000274429">
    <property type="component" value="Unassembled WGS sequence"/>
</dbReference>
<reference evidence="4" key="1">
    <citation type="submission" date="2017-02" db="UniProtKB">
        <authorList>
            <consortium name="WormBaseParasite"/>
        </authorList>
    </citation>
    <scope>IDENTIFICATION</scope>
</reference>
<proteinExistence type="predicted"/>
<accession>A0A0R3WQA3</accession>
<gene>
    <name evidence="2" type="ORF">TTAC_LOCUS2928</name>
</gene>
<evidence type="ECO:0000313" key="2">
    <source>
        <dbReference type="EMBL" id="VDM21534.1"/>
    </source>
</evidence>
<name>A0A0R3WQA3_HYDTA</name>
<feature type="compositionally biased region" description="Polar residues" evidence="1">
    <location>
        <begin position="113"/>
        <end position="145"/>
    </location>
</feature>
<evidence type="ECO:0000313" key="3">
    <source>
        <dbReference type="Proteomes" id="UP000274429"/>
    </source>
</evidence>
<dbReference type="AlphaFoldDB" id="A0A0R3WQA3"/>
<dbReference type="WBParaSite" id="TTAC_0000294301-mRNA-1">
    <property type="protein sequence ID" value="TTAC_0000294301-mRNA-1"/>
    <property type="gene ID" value="TTAC_0000294301"/>
</dbReference>
<dbReference type="OrthoDB" id="437889at2759"/>
<reference evidence="2 3" key="2">
    <citation type="submission" date="2018-11" db="EMBL/GenBank/DDBJ databases">
        <authorList>
            <consortium name="Pathogen Informatics"/>
        </authorList>
    </citation>
    <scope>NUCLEOTIDE SEQUENCE [LARGE SCALE GENOMIC DNA]</scope>
</reference>
<evidence type="ECO:0000313" key="4">
    <source>
        <dbReference type="WBParaSite" id="TTAC_0000294301-mRNA-1"/>
    </source>
</evidence>
<feature type="region of interest" description="Disordered" evidence="1">
    <location>
        <begin position="1"/>
        <end position="70"/>
    </location>
</feature>
<dbReference type="STRING" id="6205.A0A0R3WQA3"/>
<dbReference type="EMBL" id="UYWX01001692">
    <property type="protein sequence ID" value="VDM21534.1"/>
    <property type="molecule type" value="Genomic_DNA"/>
</dbReference>
<evidence type="ECO:0000256" key="1">
    <source>
        <dbReference type="SAM" id="MobiDB-lite"/>
    </source>
</evidence>
<feature type="compositionally biased region" description="Polar residues" evidence="1">
    <location>
        <begin position="8"/>
        <end position="18"/>
    </location>
</feature>
<feature type="region of interest" description="Disordered" evidence="1">
    <location>
        <begin position="100"/>
        <end position="145"/>
    </location>
</feature>
<feature type="compositionally biased region" description="Low complexity" evidence="1">
    <location>
        <begin position="310"/>
        <end position="320"/>
    </location>
</feature>